<sequence length="242" mass="27928">MKNIVLIVVFILTAKLLAQSGSVTYQKEIDTPFYLTNKGMSLKSKNPDAYAKFEKIEKQKELSMEQLRYTLRFSKEKSLFLNEDLMKKDGDNYLELALGPYSGKYYMELLEKKGVWQMTAFNEEFLIALRAIEWTITDEQKEIMGYTCYRAYSNQSNLAEDDFDDFFVEAWFTPEIPISSGPLGYGNLPGLILDLKLRNEHYFATKIKYSPVELTAISKPTTGKKIKFSELNTYANKLVPDN</sequence>
<comment type="caution">
    <text evidence="2">The sequence shown here is derived from an EMBL/GenBank/DDBJ whole genome shotgun (WGS) entry which is preliminary data.</text>
</comment>
<dbReference type="InterPro" id="IPR005901">
    <property type="entry name" value="GLPGLI"/>
</dbReference>
<dbReference type="Proteomes" id="UP001197770">
    <property type="component" value="Unassembled WGS sequence"/>
</dbReference>
<evidence type="ECO:0000256" key="1">
    <source>
        <dbReference type="SAM" id="SignalP"/>
    </source>
</evidence>
<dbReference type="RefSeq" id="WP_228231240.1">
    <property type="nucleotide sequence ID" value="NZ_JAJGMW010000025.1"/>
</dbReference>
<protein>
    <submittedName>
        <fullName evidence="2">GLPGLI family protein</fullName>
    </submittedName>
</protein>
<name>A0ABS8GW14_9FLAO</name>
<gene>
    <name evidence="2" type="ORF">LLW17_15715</name>
</gene>
<dbReference type="Pfam" id="PF09697">
    <property type="entry name" value="Porph_ging"/>
    <property type="match status" value="1"/>
</dbReference>
<proteinExistence type="predicted"/>
<feature type="signal peptide" evidence="1">
    <location>
        <begin position="1"/>
        <end position="18"/>
    </location>
</feature>
<feature type="chain" id="PRO_5045641357" evidence="1">
    <location>
        <begin position="19"/>
        <end position="242"/>
    </location>
</feature>
<keyword evidence="1" id="KW-0732">Signal</keyword>
<reference evidence="2 3" key="1">
    <citation type="submission" date="2021-11" db="EMBL/GenBank/DDBJ databases">
        <title>Seasonal and diel survey of microbial diversity of the Tyrrhenian coast.</title>
        <authorList>
            <person name="Gattoni G."/>
            <person name="Corral P."/>
        </authorList>
    </citation>
    <scope>NUCLEOTIDE SEQUENCE [LARGE SCALE GENOMIC DNA]</scope>
    <source>
        <strain evidence="2 3">Mr9</strain>
    </source>
</reference>
<dbReference type="EMBL" id="JAJGMW010000025">
    <property type="protein sequence ID" value="MCC4214174.1"/>
    <property type="molecule type" value="Genomic_DNA"/>
</dbReference>
<dbReference type="NCBIfam" id="TIGR01200">
    <property type="entry name" value="GLPGLI"/>
    <property type="match status" value="1"/>
</dbReference>
<evidence type="ECO:0000313" key="2">
    <source>
        <dbReference type="EMBL" id="MCC4214174.1"/>
    </source>
</evidence>
<keyword evidence="3" id="KW-1185">Reference proteome</keyword>
<evidence type="ECO:0000313" key="3">
    <source>
        <dbReference type="Proteomes" id="UP001197770"/>
    </source>
</evidence>
<accession>A0ABS8GW14</accession>
<organism evidence="2 3">
    <name type="scientific">Leeuwenhoekiella parthenopeia</name>
    <dbReference type="NCBI Taxonomy" id="2890320"/>
    <lineage>
        <taxon>Bacteria</taxon>
        <taxon>Pseudomonadati</taxon>
        <taxon>Bacteroidota</taxon>
        <taxon>Flavobacteriia</taxon>
        <taxon>Flavobacteriales</taxon>
        <taxon>Flavobacteriaceae</taxon>
        <taxon>Leeuwenhoekiella</taxon>
    </lineage>
</organism>